<sequence>MSAEKEGEKDKGEAKRKAGCFAKWLRPVSGNDSKAFCRCCNVHMVAEITVLKNHEKSKKHQDKKKNLASAQRSIAHLLQKPSEIALETICQASQCSGVCATRCTSVQVKHASRCEDLARDIYGYFKNSAKRVAQLREFQHFCHVEPHKLLKPSQTRWLSLSEVVKRVSTQWNALRLFFTDQWLEARLTTAVNIFHSLNDESLHLYYYFLEWALSKFTDLNQYFQSEKVITSLKNKVSETYKDLLLTFMDRDYVLHTPLNLIEINDGPKLRLNTLYLGVKVMQHVQQANIPIAILTDFHVRCQNFLRVACKEIRKRFDFDNALLTQIACLSPAIATDAKARTEYPSLLPLTQQVPRLIDKTDADRLQIIDDQWRRLSEDTKAMDVDEFWHHISTLQDFKGATVFSELGKFALDVLVFPHSNASCERVFSRVNLIKIEATKLYRKMNPSKSGNTQVSDDSDSEVEFEPSH</sequence>
<dbReference type="InterPro" id="IPR012337">
    <property type="entry name" value="RNaseH-like_sf"/>
</dbReference>
<dbReference type="Proteomes" id="UP001558613">
    <property type="component" value="Unassembled WGS sequence"/>
</dbReference>
<evidence type="ECO:0000313" key="3">
    <source>
        <dbReference type="Proteomes" id="UP001558613"/>
    </source>
</evidence>
<feature type="compositionally biased region" description="Polar residues" evidence="1">
    <location>
        <begin position="446"/>
        <end position="455"/>
    </location>
</feature>
<feature type="region of interest" description="Disordered" evidence="1">
    <location>
        <begin position="445"/>
        <end position="468"/>
    </location>
</feature>
<accession>A0ABR3NHL1</accession>
<organism evidence="2 3">
    <name type="scientific">Cirrhinus molitorella</name>
    <name type="common">mud carp</name>
    <dbReference type="NCBI Taxonomy" id="172907"/>
    <lineage>
        <taxon>Eukaryota</taxon>
        <taxon>Metazoa</taxon>
        <taxon>Chordata</taxon>
        <taxon>Craniata</taxon>
        <taxon>Vertebrata</taxon>
        <taxon>Euteleostomi</taxon>
        <taxon>Actinopterygii</taxon>
        <taxon>Neopterygii</taxon>
        <taxon>Teleostei</taxon>
        <taxon>Ostariophysi</taxon>
        <taxon>Cypriniformes</taxon>
        <taxon>Cyprinidae</taxon>
        <taxon>Labeoninae</taxon>
        <taxon>Labeonini</taxon>
        <taxon>Cirrhinus</taxon>
    </lineage>
</organism>
<dbReference type="EMBL" id="JAYMGO010000004">
    <property type="protein sequence ID" value="KAL1276188.1"/>
    <property type="molecule type" value="Genomic_DNA"/>
</dbReference>
<dbReference type="SUPFAM" id="SSF53098">
    <property type="entry name" value="Ribonuclease H-like"/>
    <property type="match status" value="1"/>
</dbReference>
<evidence type="ECO:0000313" key="2">
    <source>
        <dbReference type="EMBL" id="KAL1276188.1"/>
    </source>
</evidence>
<gene>
    <name evidence="2" type="ORF">QQF64_035811</name>
</gene>
<dbReference type="PANTHER" id="PTHR37162">
    <property type="entry name" value="HAT FAMILY DIMERISATION DOMAINCONTAINING PROTEIN-RELATED"/>
    <property type="match status" value="1"/>
</dbReference>
<evidence type="ECO:0000256" key="1">
    <source>
        <dbReference type="SAM" id="MobiDB-lite"/>
    </source>
</evidence>
<name>A0ABR3NHL1_9TELE</name>
<keyword evidence="3" id="KW-1185">Reference proteome</keyword>
<protein>
    <recommendedName>
        <fullName evidence="4">HAT C-terminal dimerisation domain-containing protein</fullName>
    </recommendedName>
</protein>
<proteinExistence type="predicted"/>
<dbReference type="PANTHER" id="PTHR37162:SF1">
    <property type="entry name" value="BED-TYPE DOMAIN-CONTAINING PROTEIN"/>
    <property type="match status" value="1"/>
</dbReference>
<feature type="compositionally biased region" description="Acidic residues" evidence="1">
    <location>
        <begin position="456"/>
        <end position="468"/>
    </location>
</feature>
<evidence type="ECO:0008006" key="4">
    <source>
        <dbReference type="Google" id="ProtNLM"/>
    </source>
</evidence>
<comment type="caution">
    <text evidence="2">The sequence shown here is derived from an EMBL/GenBank/DDBJ whole genome shotgun (WGS) entry which is preliminary data.</text>
</comment>
<reference evidence="2 3" key="1">
    <citation type="submission" date="2023-09" db="EMBL/GenBank/DDBJ databases">
        <authorList>
            <person name="Wang M."/>
        </authorList>
    </citation>
    <scope>NUCLEOTIDE SEQUENCE [LARGE SCALE GENOMIC DNA]</scope>
    <source>
        <strain evidence="2">GT-2023</strain>
        <tissue evidence="2">Liver</tissue>
    </source>
</reference>